<evidence type="ECO:0000313" key="2">
    <source>
        <dbReference type="Proteomes" id="UP000289629"/>
    </source>
</evidence>
<name>A0AAJ5NS37_9BACT</name>
<proteinExistence type="predicted"/>
<dbReference type="EMBL" id="LR214971">
    <property type="protein sequence ID" value="VEU62168.1"/>
    <property type="molecule type" value="Genomic_DNA"/>
</dbReference>
<dbReference type="RefSeq" id="WP_052506232.1">
    <property type="nucleotide sequence ID" value="NZ_CP007229.1"/>
</dbReference>
<dbReference type="Proteomes" id="UP000289629">
    <property type="component" value="Chromosome"/>
</dbReference>
<dbReference type="KEGG" id="mds:MDIS_03040"/>
<reference evidence="1 2" key="1">
    <citation type="submission" date="2019-01" db="EMBL/GenBank/DDBJ databases">
        <authorList>
            <consortium name="Pathogen Informatics"/>
        </authorList>
    </citation>
    <scope>NUCLEOTIDE SEQUENCE [LARGE SCALE GENOMIC DNA]</scope>
    <source>
        <strain evidence="1 2">NCTC10125</strain>
    </source>
</reference>
<sequence>MFRLIQMDIWLTQLLIIIYNHKYAGIDYDFHGWKYKVTTFGHWAAARAKYKGKVANILSNSYYDKVWKLSENLYK</sequence>
<organism evidence="1 2">
    <name type="scientific">Mesomycoplasma dispar</name>
    <dbReference type="NCBI Taxonomy" id="86660"/>
    <lineage>
        <taxon>Bacteria</taxon>
        <taxon>Bacillati</taxon>
        <taxon>Mycoplasmatota</taxon>
        <taxon>Mycoplasmoidales</taxon>
        <taxon>Metamycoplasmataceae</taxon>
        <taxon>Mesomycoplasma</taxon>
    </lineage>
</organism>
<protein>
    <submittedName>
        <fullName evidence="1">Uncharacterized protein</fullName>
    </submittedName>
</protein>
<dbReference type="AlphaFoldDB" id="A0AAJ5NS37"/>
<accession>A0AAJ5NS37</accession>
<evidence type="ECO:0000313" key="1">
    <source>
        <dbReference type="EMBL" id="VEU62168.1"/>
    </source>
</evidence>
<gene>
    <name evidence="1" type="ORF">NCTC10125_00572</name>
</gene>